<gene>
    <name evidence="1" type="ORF">L1987_64410</name>
</gene>
<protein>
    <submittedName>
        <fullName evidence="1">Uncharacterized protein</fullName>
    </submittedName>
</protein>
<evidence type="ECO:0000313" key="1">
    <source>
        <dbReference type="EMBL" id="KAI3733190.1"/>
    </source>
</evidence>
<dbReference type="Proteomes" id="UP001056120">
    <property type="component" value="Linkage Group LG21"/>
</dbReference>
<keyword evidence="2" id="KW-1185">Reference proteome</keyword>
<evidence type="ECO:0000313" key="2">
    <source>
        <dbReference type="Proteomes" id="UP001056120"/>
    </source>
</evidence>
<reference evidence="2" key="1">
    <citation type="journal article" date="2022" name="Mol. Ecol. Resour.">
        <title>The genomes of chicory, endive, great burdock and yacon provide insights into Asteraceae palaeo-polyploidization history and plant inulin production.</title>
        <authorList>
            <person name="Fan W."/>
            <person name="Wang S."/>
            <person name="Wang H."/>
            <person name="Wang A."/>
            <person name="Jiang F."/>
            <person name="Liu H."/>
            <person name="Zhao H."/>
            <person name="Xu D."/>
            <person name="Zhang Y."/>
        </authorList>
    </citation>
    <scope>NUCLEOTIDE SEQUENCE [LARGE SCALE GENOMIC DNA]</scope>
    <source>
        <strain evidence="2">cv. Yunnan</strain>
    </source>
</reference>
<comment type="caution">
    <text evidence="1">The sequence shown here is derived from an EMBL/GenBank/DDBJ whole genome shotgun (WGS) entry which is preliminary data.</text>
</comment>
<name>A0ACB9CG79_9ASTR</name>
<accession>A0ACB9CG79</accession>
<dbReference type="EMBL" id="CM042038">
    <property type="protein sequence ID" value="KAI3733190.1"/>
    <property type="molecule type" value="Genomic_DNA"/>
</dbReference>
<organism evidence="1 2">
    <name type="scientific">Smallanthus sonchifolius</name>
    <dbReference type="NCBI Taxonomy" id="185202"/>
    <lineage>
        <taxon>Eukaryota</taxon>
        <taxon>Viridiplantae</taxon>
        <taxon>Streptophyta</taxon>
        <taxon>Embryophyta</taxon>
        <taxon>Tracheophyta</taxon>
        <taxon>Spermatophyta</taxon>
        <taxon>Magnoliopsida</taxon>
        <taxon>eudicotyledons</taxon>
        <taxon>Gunneridae</taxon>
        <taxon>Pentapetalae</taxon>
        <taxon>asterids</taxon>
        <taxon>campanulids</taxon>
        <taxon>Asterales</taxon>
        <taxon>Asteraceae</taxon>
        <taxon>Asteroideae</taxon>
        <taxon>Heliantheae alliance</taxon>
        <taxon>Millerieae</taxon>
        <taxon>Smallanthus</taxon>
    </lineage>
</organism>
<proteinExistence type="predicted"/>
<sequence>MTIGIVEKLLIAAVADTDVSVRNSIFSSVHGNEGFDDFLAQADSLTAIFSALNDEMCNILLSRSHRPYVRLDVITRMTCSLLLNANHERKSYIGCTHHSQEAAGVIVISSFIDLEQRTLILRNSLDTSADSKCQEESAKLLGYLIRSCERLILPYIAPIHKALLTKLCEGTTGVNTNNDIISGVLVTVGDLARGGFAMREYIPELMPRIVEALLDGAAATKREVAVATLGQVVQSTGYVDCFNSHRLKVTVHFALHVMCITTLSFGMTFCTMHMYLLVVTIGY</sequence>
<reference evidence="1 2" key="2">
    <citation type="journal article" date="2022" name="Mol. Ecol. Resour.">
        <title>The genomes of chicory, endive, great burdock and yacon provide insights into Asteraceae paleo-polyploidization history and plant inulin production.</title>
        <authorList>
            <person name="Fan W."/>
            <person name="Wang S."/>
            <person name="Wang H."/>
            <person name="Wang A."/>
            <person name="Jiang F."/>
            <person name="Liu H."/>
            <person name="Zhao H."/>
            <person name="Xu D."/>
            <person name="Zhang Y."/>
        </authorList>
    </citation>
    <scope>NUCLEOTIDE SEQUENCE [LARGE SCALE GENOMIC DNA]</scope>
    <source>
        <strain evidence="2">cv. Yunnan</strain>
        <tissue evidence="1">Leaves</tissue>
    </source>
</reference>